<keyword evidence="2" id="KW-1185">Reference proteome</keyword>
<organism evidence="1 2">
    <name type="scientific">Xenorhabdus kozodoii</name>
    <dbReference type="NCBI Taxonomy" id="351676"/>
    <lineage>
        <taxon>Bacteria</taxon>
        <taxon>Pseudomonadati</taxon>
        <taxon>Pseudomonadota</taxon>
        <taxon>Gammaproteobacteria</taxon>
        <taxon>Enterobacterales</taxon>
        <taxon>Morganellaceae</taxon>
        <taxon>Xenorhabdus</taxon>
    </lineage>
</organism>
<accession>A0A2D0LFG1</accession>
<sequence>MPLQVVTLEPLVQGERRVVAIRLLGLAKLAHKKRSTTFYGDEISAQGTDLLTNTSEKFLLLKLPNRL</sequence>
<name>A0A2D0LFG1_9GAMM</name>
<gene>
    <name evidence="1" type="ORF">Xkoz_00906</name>
</gene>
<evidence type="ECO:0000313" key="2">
    <source>
        <dbReference type="Proteomes" id="UP000221101"/>
    </source>
</evidence>
<evidence type="ECO:0000313" key="1">
    <source>
        <dbReference type="EMBL" id="PHM74355.1"/>
    </source>
</evidence>
<dbReference type="AlphaFoldDB" id="A0A2D0LFG1"/>
<reference evidence="1 2" key="1">
    <citation type="journal article" date="2017" name="Nat. Microbiol.">
        <title>Natural product diversity associated with the nematode symbionts Photorhabdus and Xenorhabdus.</title>
        <authorList>
            <person name="Tobias N.J."/>
            <person name="Wolff H."/>
            <person name="Djahanschiri B."/>
            <person name="Grundmann F."/>
            <person name="Kronenwerth M."/>
            <person name="Shi Y.M."/>
            <person name="Simonyi S."/>
            <person name="Grun P."/>
            <person name="Shapiro-Ilan D."/>
            <person name="Pidot S.J."/>
            <person name="Stinear T.P."/>
            <person name="Ebersberger I."/>
            <person name="Bode H.B."/>
        </authorList>
    </citation>
    <scope>NUCLEOTIDE SEQUENCE [LARGE SCALE GENOMIC DNA]</scope>
    <source>
        <strain evidence="1 2">DSM 17907</strain>
    </source>
</reference>
<dbReference type="EMBL" id="NJCX01000005">
    <property type="protein sequence ID" value="PHM74355.1"/>
    <property type="molecule type" value="Genomic_DNA"/>
</dbReference>
<dbReference type="Proteomes" id="UP000221101">
    <property type="component" value="Unassembled WGS sequence"/>
</dbReference>
<protein>
    <submittedName>
        <fullName evidence="1">Uncharacterized protein</fullName>
    </submittedName>
</protein>
<proteinExistence type="predicted"/>
<comment type="caution">
    <text evidence="1">The sequence shown here is derived from an EMBL/GenBank/DDBJ whole genome shotgun (WGS) entry which is preliminary data.</text>
</comment>